<evidence type="ECO:0000313" key="13">
    <source>
        <dbReference type="Proteomes" id="UP000318582"/>
    </source>
</evidence>
<dbReference type="PROSITE" id="PS00108">
    <property type="entry name" value="PROTEIN_KINASE_ST"/>
    <property type="match status" value="1"/>
</dbReference>
<proteinExistence type="inferred from homology"/>
<dbReference type="FunFam" id="1.10.510.10:FF:000211">
    <property type="entry name" value="Cyclin-dependent kinase G-2"/>
    <property type="match status" value="1"/>
</dbReference>
<evidence type="ECO:0000259" key="11">
    <source>
        <dbReference type="PROSITE" id="PS50011"/>
    </source>
</evidence>
<dbReference type="SMART" id="SM00220">
    <property type="entry name" value="S_TKc"/>
    <property type="match status" value="1"/>
</dbReference>
<dbReference type="GO" id="GO:0005524">
    <property type="term" value="F:ATP binding"/>
    <property type="evidence" value="ECO:0007669"/>
    <property type="project" value="UniProtKB-KW"/>
</dbReference>
<dbReference type="PANTHER" id="PTHR24056:SF107">
    <property type="entry name" value="CYCLIN-DEPENDENT KINASE 11A-RELATED"/>
    <property type="match status" value="1"/>
</dbReference>
<protein>
    <recommendedName>
        <fullName evidence="2">cyclin-dependent kinase</fullName>
        <ecNumber evidence="2">2.7.11.22</ecNumber>
    </recommendedName>
</protein>
<reference evidence="12 13" key="1">
    <citation type="journal article" date="2019" name="Sci. Rep.">
        <title>Comparative genomics of chytrid fungi reveal insights into the obligate biotrophic and pathogenic lifestyle of Synchytrium endobioticum.</title>
        <authorList>
            <person name="van de Vossenberg B.T.L.H."/>
            <person name="Warris S."/>
            <person name="Nguyen H.D.T."/>
            <person name="van Gent-Pelzer M.P.E."/>
            <person name="Joly D.L."/>
            <person name="van de Geest H.C."/>
            <person name="Bonants P.J.M."/>
            <person name="Smith D.S."/>
            <person name="Levesque C.A."/>
            <person name="van der Lee T.A.J."/>
        </authorList>
    </citation>
    <scope>NUCLEOTIDE SEQUENCE [LARGE SCALE GENOMIC DNA]</scope>
    <source>
        <strain evidence="12 13">CBS 809.83</strain>
    </source>
</reference>
<dbReference type="InterPro" id="IPR000719">
    <property type="entry name" value="Prot_kinase_dom"/>
</dbReference>
<keyword evidence="3" id="KW-0723">Serine/threonine-protein kinase</keyword>
<dbReference type="InterPro" id="IPR050108">
    <property type="entry name" value="CDK"/>
</dbReference>
<evidence type="ECO:0000256" key="2">
    <source>
        <dbReference type="ARBA" id="ARBA00012425"/>
    </source>
</evidence>
<evidence type="ECO:0000256" key="3">
    <source>
        <dbReference type="ARBA" id="ARBA00022527"/>
    </source>
</evidence>
<feature type="compositionally biased region" description="Polar residues" evidence="10">
    <location>
        <begin position="80"/>
        <end position="93"/>
    </location>
</feature>
<comment type="similarity">
    <text evidence="1">Belongs to the protein kinase superfamily. CMGC Ser/Thr protein kinase family. CDC2/CDKX subfamily.</text>
</comment>
<dbReference type="Gene3D" id="1.10.510.10">
    <property type="entry name" value="Transferase(Phosphotransferase) domain 1"/>
    <property type="match status" value="1"/>
</dbReference>
<dbReference type="GO" id="GO:0007346">
    <property type="term" value="P:regulation of mitotic cell cycle"/>
    <property type="evidence" value="ECO:0007669"/>
    <property type="project" value="TreeGrafter"/>
</dbReference>
<feature type="compositionally biased region" description="Polar residues" evidence="10">
    <location>
        <begin position="8"/>
        <end position="27"/>
    </location>
</feature>
<dbReference type="InterPro" id="IPR045267">
    <property type="entry name" value="CDK11/PITSLRE_STKc"/>
</dbReference>
<dbReference type="STRING" id="109895.A0A507EFZ6"/>
<gene>
    <name evidence="12" type="ORF">PhCBS80983_g00488</name>
</gene>
<evidence type="ECO:0000256" key="9">
    <source>
        <dbReference type="ARBA" id="ARBA00048367"/>
    </source>
</evidence>
<dbReference type="EMBL" id="QEAQ01000003">
    <property type="protein sequence ID" value="TPX62345.1"/>
    <property type="molecule type" value="Genomic_DNA"/>
</dbReference>
<evidence type="ECO:0000256" key="5">
    <source>
        <dbReference type="ARBA" id="ARBA00022741"/>
    </source>
</evidence>
<dbReference type="PANTHER" id="PTHR24056">
    <property type="entry name" value="CELL DIVISION PROTEIN KINASE"/>
    <property type="match status" value="1"/>
</dbReference>
<accession>A0A507EFZ6</accession>
<feature type="region of interest" description="Disordered" evidence="10">
    <location>
        <begin position="1"/>
        <end position="94"/>
    </location>
</feature>
<evidence type="ECO:0000313" key="12">
    <source>
        <dbReference type="EMBL" id="TPX62345.1"/>
    </source>
</evidence>
<dbReference type="Gene3D" id="3.30.200.20">
    <property type="entry name" value="Phosphorylase Kinase, domain 1"/>
    <property type="match status" value="1"/>
</dbReference>
<keyword evidence="7" id="KW-0067">ATP-binding</keyword>
<organism evidence="12 13">
    <name type="scientific">Powellomyces hirtus</name>
    <dbReference type="NCBI Taxonomy" id="109895"/>
    <lineage>
        <taxon>Eukaryota</taxon>
        <taxon>Fungi</taxon>
        <taxon>Fungi incertae sedis</taxon>
        <taxon>Chytridiomycota</taxon>
        <taxon>Chytridiomycota incertae sedis</taxon>
        <taxon>Chytridiomycetes</taxon>
        <taxon>Spizellomycetales</taxon>
        <taxon>Powellomycetaceae</taxon>
        <taxon>Powellomyces</taxon>
    </lineage>
</organism>
<dbReference type="AlphaFoldDB" id="A0A507EFZ6"/>
<feature type="domain" description="Protein kinase" evidence="11">
    <location>
        <begin position="186"/>
        <end position="470"/>
    </location>
</feature>
<keyword evidence="4" id="KW-0808">Transferase</keyword>
<dbReference type="SUPFAM" id="SSF56112">
    <property type="entry name" value="Protein kinase-like (PK-like)"/>
    <property type="match status" value="1"/>
</dbReference>
<comment type="catalytic activity">
    <reaction evidence="8">
        <text>L-threonyl-[protein] + ATP = O-phospho-L-threonyl-[protein] + ADP + H(+)</text>
        <dbReference type="Rhea" id="RHEA:46608"/>
        <dbReference type="Rhea" id="RHEA-COMP:11060"/>
        <dbReference type="Rhea" id="RHEA-COMP:11605"/>
        <dbReference type="ChEBI" id="CHEBI:15378"/>
        <dbReference type="ChEBI" id="CHEBI:30013"/>
        <dbReference type="ChEBI" id="CHEBI:30616"/>
        <dbReference type="ChEBI" id="CHEBI:61977"/>
        <dbReference type="ChEBI" id="CHEBI:456216"/>
        <dbReference type="EC" id="2.7.11.22"/>
    </reaction>
</comment>
<feature type="compositionally biased region" description="Basic residues" evidence="10">
    <location>
        <begin position="65"/>
        <end position="76"/>
    </location>
</feature>
<dbReference type="InterPro" id="IPR011009">
    <property type="entry name" value="Kinase-like_dom_sf"/>
</dbReference>
<dbReference type="FunFam" id="3.30.200.20:FF:000054">
    <property type="entry name" value="Cyclin-dependent kinase 11B"/>
    <property type="match status" value="1"/>
</dbReference>
<evidence type="ECO:0000256" key="8">
    <source>
        <dbReference type="ARBA" id="ARBA00047811"/>
    </source>
</evidence>
<dbReference type="GO" id="GO:0005634">
    <property type="term" value="C:nucleus"/>
    <property type="evidence" value="ECO:0007669"/>
    <property type="project" value="TreeGrafter"/>
</dbReference>
<keyword evidence="5" id="KW-0547">Nucleotide-binding</keyword>
<name>A0A507EFZ6_9FUNG</name>
<dbReference type="InterPro" id="IPR008271">
    <property type="entry name" value="Ser/Thr_kinase_AS"/>
</dbReference>
<dbReference type="EC" id="2.7.11.22" evidence="2"/>
<evidence type="ECO:0000256" key="1">
    <source>
        <dbReference type="ARBA" id="ARBA00006485"/>
    </source>
</evidence>
<dbReference type="Proteomes" id="UP000318582">
    <property type="component" value="Unassembled WGS sequence"/>
</dbReference>
<evidence type="ECO:0000256" key="4">
    <source>
        <dbReference type="ARBA" id="ARBA00022679"/>
    </source>
</evidence>
<dbReference type="PROSITE" id="PS50011">
    <property type="entry name" value="PROTEIN_KINASE_DOM"/>
    <property type="match status" value="1"/>
</dbReference>
<evidence type="ECO:0000256" key="10">
    <source>
        <dbReference type="SAM" id="MobiDB-lite"/>
    </source>
</evidence>
<evidence type="ECO:0000256" key="7">
    <source>
        <dbReference type="ARBA" id="ARBA00022840"/>
    </source>
</evidence>
<sequence>MADEDQDSGSTAVGRYNSQDFFSSTGKDGTAMETESPPTPPKLRRLKSKWESEDELEDDVEPKRKIQKSSGKRKFKASGVMSQIASPTSTPVTRTHDSAEATFTSSGTPTAATVDLAGSVARDVEPMDVDILQQDIEAGEQCAPDGISEQMSSPVFSAETASPVQRTRRTSLIGPPLVSCRNVDNYEKLNRIEEGAYGVVYRARDKDTGEIVALKKLKLENERNGFPVTSLREIHTLLLAKHRNIVNVKEIVVTPSMSGIFIVMEFVEHDLKALMETMSTPFLQSEIKTLMQQLLSAVACLHQNWIVHRDLKTSNLLMNNKGEMKVADFGLARRFGSPLGHMTQLVVTLWYRAPELLLGAKEYTTAIDMWSIGCIFGELVNKEPLLPGRGEFDQLKRMFRLLGTPTERTWPGMANLPGLKTFNFVEQPYNHLRRKFVNLTENGLNLLSRLLTYDPEKRITADEALRHPYFTEHPLPKDPSLFPTFPSKGAGEKRKVYEATPSAPLAAHGDSEGPGLFDTTSAEPVAAFKLRV</sequence>
<keyword evidence="6" id="KW-0418">Kinase</keyword>
<comment type="catalytic activity">
    <reaction evidence="9">
        <text>L-seryl-[protein] + ATP = O-phospho-L-seryl-[protein] + ADP + H(+)</text>
        <dbReference type="Rhea" id="RHEA:17989"/>
        <dbReference type="Rhea" id="RHEA-COMP:9863"/>
        <dbReference type="Rhea" id="RHEA-COMP:11604"/>
        <dbReference type="ChEBI" id="CHEBI:15378"/>
        <dbReference type="ChEBI" id="CHEBI:29999"/>
        <dbReference type="ChEBI" id="CHEBI:30616"/>
        <dbReference type="ChEBI" id="CHEBI:83421"/>
        <dbReference type="ChEBI" id="CHEBI:456216"/>
        <dbReference type="EC" id="2.7.11.22"/>
    </reaction>
</comment>
<dbReference type="CDD" id="cd07843">
    <property type="entry name" value="STKc_CDC2L1"/>
    <property type="match status" value="1"/>
</dbReference>
<keyword evidence="13" id="KW-1185">Reference proteome</keyword>
<comment type="caution">
    <text evidence="12">The sequence shown here is derived from an EMBL/GenBank/DDBJ whole genome shotgun (WGS) entry which is preliminary data.</text>
</comment>
<dbReference type="Pfam" id="PF00069">
    <property type="entry name" value="Pkinase"/>
    <property type="match status" value="1"/>
</dbReference>
<evidence type="ECO:0000256" key="6">
    <source>
        <dbReference type="ARBA" id="ARBA00022777"/>
    </source>
</evidence>
<dbReference type="GO" id="GO:0004693">
    <property type="term" value="F:cyclin-dependent protein serine/threonine kinase activity"/>
    <property type="evidence" value="ECO:0007669"/>
    <property type="project" value="UniProtKB-EC"/>
</dbReference>